<dbReference type="Proteomes" id="UP001140949">
    <property type="component" value="Unassembled WGS sequence"/>
</dbReference>
<dbReference type="SMART" id="SM00769">
    <property type="entry name" value="WHy"/>
    <property type="match status" value="2"/>
</dbReference>
<reference evidence="3" key="2">
    <citation type="submission" date="2023-04" db="EMBL/GenBank/DDBJ databases">
        <authorList>
            <person name="Bruccoleri R.E."/>
            <person name="Oakeley E.J."/>
            <person name="Faust A.-M."/>
            <person name="Dessus-Babus S."/>
            <person name="Altorfer M."/>
            <person name="Burckhardt D."/>
            <person name="Oertli M."/>
            <person name="Naumann U."/>
            <person name="Petersen F."/>
            <person name="Wong J."/>
        </authorList>
    </citation>
    <scope>NUCLEOTIDE SEQUENCE</scope>
    <source>
        <strain evidence="3">GSM-AAB239-AS_SAM_17_03QT</strain>
        <tissue evidence="3">Leaf</tissue>
    </source>
</reference>
<accession>A0AAX6E3G6</accession>
<reference evidence="3" key="1">
    <citation type="journal article" date="2023" name="GigaByte">
        <title>Genome assembly of the bearded iris, Iris pallida Lam.</title>
        <authorList>
            <person name="Bruccoleri R.E."/>
            <person name="Oakeley E.J."/>
            <person name="Faust A.M.E."/>
            <person name="Altorfer M."/>
            <person name="Dessus-Babus S."/>
            <person name="Burckhardt D."/>
            <person name="Oertli M."/>
            <person name="Naumann U."/>
            <person name="Petersen F."/>
            <person name="Wong J."/>
        </authorList>
    </citation>
    <scope>NUCLEOTIDE SEQUENCE</scope>
    <source>
        <strain evidence="3">GSM-AAB239-AS_SAM_17_03QT</strain>
    </source>
</reference>
<evidence type="ECO:0000259" key="2">
    <source>
        <dbReference type="SMART" id="SM00769"/>
    </source>
</evidence>
<evidence type="ECO:0000256" key="1">
    <source>
        <dbReference type="ARBA" id="ARBA00005960"/>
    </source>
</evidence>
<feature type="domain" description="Water stress and hypersensitive response" evidence="2">
    <location>
        <begin position="167"/>
        <end position="283"/>
    </location>
</feature>
<dbReference type="InterPro" id="IPR004864">
    <property type="entry name" value="LEA_2"/>
</dbReference>
<dbReference type="InterPro" id="IPR013990">
    <property type="entry name" value="WHy-dom"/>
</dbReference>
<keyword evidence="4" id="KW-1185">Reference proteome</keyword>
<evidence type="ECO:0000313" key="3">
    <source>
        <dbReference type="EMBL" id="KAJ6798505.1"/>
    </source>
</evidence>
<comment type="similarity">
    <text evidence="1">Belongs to the LEA type 2 family.</text>
</comment>
<proteinExistence type="inferred from homology"/>
<dbReference type="EMBL" id="JANAVB010040220">
    <property type="protein sequence ID" value="KAJ6798505.1"/>
    <property type="molecule type" value="Genomic_DNA"/>
</dbReference>
<gene>
    <name evidence="3" type="ORF">M6B38_212290</name>
</gene>
<comment type="caution">
    <text evidence="3">The sequence shown here is derived from an EMBL/GenBank/DDBJ whole genome shotgun (WGS) entry which is preliminary data.</text>
</comment>
<dbReference type="Pfam" id="PF03168">
    <property type="entry name" value="LEA_2"/>
    <property type="match status" value="2"/>
</dbReference>
<evidence type="ECO:0000313" key="4">
    <source>
        <dbReference type="Proteomes" id="UP001140949"/>
    </source>
</evidence>
<dbReference type="AlphaFoldDB" id="A0AAX6E3G6"/>
<protein>
    <recommendedName>
        <fullName evidence="2">Water stress and hypersensitive response domain-containing protein</fullName>
    </recommendedName>
</protein>
<dbReference type="PANTHER" id="PTHR31459:SF2">
    <property type="entry name" value="OS03G0843300 PROTEIN"/>
    <property type="match status" value="1"/>
</dbReference>
<dbReference type="SUPFAM" id="SSF117070">
    <property type="entry name" value="LEA14-like"/>
    <property type="match status" value="2"/>
</dbReference>
<sequence>MGIIDDVVGEVEHVVEEVVEDVEKAAEFVVEGAEKVFHEVVDGIETAVHEVEHFAEAVVAEVVHVVEEVVEEVVQVEKGVEHLVEGVIHEVEEVVHDVEQLGENVIHEIGDVVHDVESFAETVFHAVVDAAGKLLNMVEGLVIAAIVTRVGGDPDVVIEEGLHLPTVDKFTVSLAGLTLEEVKVAATLSLTNPNAIPLPLVKISASVVVGGRTVASFDADAATIPARGSGNVNLTLALHYLELIKDAAYDVLTGIVKFTVKVELTLQIPNGERHVLPYEWDVTLPLPILPFLALAKVGFKSSSTDESSDVALYLSLHNPNVFDMDLNSLRCEVSLDGVLVGSVELPKPAGKIRKQKMGVVKIPFSFKPKKFGNDFCQKLNGRSIGYSLQGTIDVQTPYGPMKMPIIMKDKAGTYTPLVNEPSA</sequence>
<dbReference type="InterPro" id="IPR045043">
    <property type="entry name" value="Lea14-like"/>
</dbReference>
<organism evidence="3 4">
    <name type="scientific">Iris pallida</name>
    <name type="common">Sweet iris</name>
    <dbReference type="NCBI Taxonomy" id="29817"/>
    <lineage>
        <taxon>Eukaryota</taxon>
        <taxon>Viridiplantae</taxon>
        <taxon>Streptophyta</taxon>
        <taxon>Embryophyta</taxon>
        <taxon>Tracheophyta</taxon>
        <taxon>Spermatophyta</taxon>
        <taxon>Magnoliopsida</taxon>
        <taxon>Liliopsida</taxon>
        <taxon>Asparagales</taxon>
        <taxon>Iridaceae</taxon>
        <taxon>Iridoideae</taxon>
        <taxon>Irideae</taxon>
        <taxon>Iris</taxon>
    </lineage>
</organism>
<dbReference type="PANTHER" id="PTHR31459">
    <property type="match status" value="1"/>
</dbReference>
<dbReference type="Gene3D" id="2.60.40.1820">
    <property type="match status" value="2"/>
</dbReference>
<dbReference type="GO" id="GO:0009269">
    <property type="term" value="P:response to desiccation"/>
    <property type="evidence" value="ECO:0007669"/>
    <property type="project" value="InterPro"/>
</dbReference>
<name>A0AAX6E3G6_IRIPA</name>
<dbReference type="GO" id="GO:0005829">
    <property type="term" value="C:cytosol"/>
    <property type="evidence" value="ECO:0007669"/>
    <property type="project" value="TreeGrafter"/>
</dbReference>
<feature type="domain" description="Water stress and hypersensitive response" evidence="2">
    <location>
        <begin position="292"/>
        <end position="411"/>
    </location>
</feature>